<accession>A0AC59ZXR1</accession>
<proteinExistence type="predicted"/>
<evidence type="ECO:0000313" key="2">
    <source>
        <dbReference type="Proteomes" id="UP001162501"/>
    </source>
</evidence>
<protein>
    <submittedName>
        <fullName evidence="1">Uncharacterized protein</fullName>
    </submittedName>
</protein>
<reference evidence="1" key="2">
    <citation type="submission" date="2025-03" db="EMBL/GenBank/DDBJ databases">
        <authorList>
            <consortium name="ELIXIR-Norway"/>
            <consortium name="Elixir Norway"/>
        </authorList>
    </citation>
    <scope>NUCLEOTIDE SEQUENCE</scope>
</reference>
<gene>
    <name evidence="1" type="ORF">MRATA1EN22A_LOCUS24393</name>
</gene>
<dbReference type="Proteomes" id="UP001162501">
    <property type="component" value="Chromosome 5"/>
</dbReference>
<organism evidence="1 2">
    <name type="scientific">Rangifer tarandus platyrhynchus</name>
    <name type="common">Svalbard reindeer</name>
    <dbReference type="NCBI Taxonomy" id="3082113"/>
    <lineage>
        <taxon>Eukaryota</taxon>
        <taxon>Metazoa</taxon>
        <taxon>Chordata</taxon>
        <taxon>Craniata</taxon>
        <taxon>Vertebrata</taxon>
        <taxon>Euteleostomi</taxon>
        <taxon>Mammalia</taxon>
        <taxon>Eutheria</taxon>
        <taxon>Laurasiatheria</taxon>
        <taxon>Artiodactyla</taxon>
        <taxon>Ruminantia</taxon>
        <taxon>Pecora</taxon>
        <taxon>Cervidae</taxon>
        <taxon>Odocoileinae</taxon>
        <taxon>Rangifer</taxon>
    </lineage>
</organism>
<dbReference type="EMBL" id="OX596089">
    <property type="protein sequence ID" value="CAN0528843.1"/>
    <property type="molecule type" value="Genomic_DNA"/>
</dbReference>
<evidence type="ECO:0000313" key="1">
    <source>
        <dbReference type="EMBL" id="CAN0528843.1"/>
    </source>
</evidence>
<sequence>MEFARPEYWSGQLFPSPGDLPNPGIETRSPALQADSLPAEPPGKAKNTGVGSLSLLQQIFPTQESNQGLLTCKGIVYQLSYRETPLSEISQTKRNIVSLIWKR</sequence>
<name>A0AC59ZXR1_RANTA</name>
<reference evidence="1" key="1">
    <citation type="submission" date="2023-05" db="EMBL/GenBank/DDBJ databases">
        <authorList>
            <consortium name="ELIXIR-Norway"/>
        </authorList>
    </citation>
    <scope>NUCLEOTIDE SEQUENCE</scope>
</reference>